<dbReference type="AlphaFoldDB" id="A0A1C7P4V4"/>
<dbReference type="Proteomes" id="UP000093111">
    <property type="component" value="Unassembled WGS sequence"/>
</dbReference>
<accession>A0A1C7P4V4</accession>
<dbReference type="EMBL" id="LGLV01000005">
    <property type="protein sequence ID" value="OBZ96259.1"/>
    <property type="molecule type" value="Genomic_DNA"/>
</dbReference>
<proteinExistence type="predicted"/>
<reference evidence="1 2" key="1">
    <citation type="journal article" date="2016" name="Syst. Appl. Microbiol.">
        <title>Pararhizobium polonicum sp. nov. isolated from tumors on stone fruit rootstocks.</title>
        <authorList>
            <person name="Pulawska J."/>
            <person name="Kuzmanovic N."/>
            <person name="Willems A."/>
            <person name="Pothier J.F."/>
        </authorList>
    </citation>
    <scope>NUCLEOTIDE SEQUENCE [LARGE SCALE GENOMIC DNA]</scope>
    <source>
        <strain evidence="1 2">F5.1</strain>
    </source>
</reference>
<name>A0A1C7P4V4_9HYPH</name>
<sequence length="70" mass="8016">MCVLRASLETLKLNTKCCMYFASSHTKPNFSNPLMAMDFEHHFICSVSTLICTALQFLIIEYNTHPIDDD</sequence>
<evidence type="ECO:0000313" key="2">
    <source>
        <dbReference type="Proteomes" id="UP000093111"/>
    </source>
</evidence>
<comment type="caution">
    <text evidence="1">The sequence shown here is derived from an EMBL/GenBank/DDBJ whole genome shotgun (WGS) entry which is preliminary data.</text>
</comment>
<organism evidence="1 2">
    <name type="scientific">Pararhizobium polonicum</name>
    <dbReference type="NCBI Taxonomy" id="1612624"/>
    <lineage>
        <taxon>Bacteria</taxon>
        <taxon>Pseudomonadati</taxon>
        <taxon>Pseudomonadota</taxon>
        <taxon>Alphaproteobacteria</taxon>
        <taxon>Hyphomicrobiales</taxon>
        <taxon>Rhizobiaceae</taxon>
        <taxon>Rhizobium/Agrobacterium group</taxon>
        <taxon>Pararhizobium</taxon>
    </lineage>
</organism>
<protein>
    <submittedName>
        <fullName evidence="1">Uncharacterized protein</fullName>
    </submittedName>
</protein>
<evidence type="ECO:0000313" key="1">
    <source>
        <dbReference type="EMBL" id="OBZ96259.1"/>
    </source>
</evidence>
<gene>
    <name evidence="1" type="ORF">ADU59_07885</name>
</gene>
<keyword evidence="2" id="KW-1185">Reference proteome</keyword>